<evidence type="ECO:0000313" key="3">
    <source>
        <dbReference type="Proteomes" id="UP000229433"/>
    </source>
</evidence>
<keyword evidence="1" id="KW-0812">Transmembrane</keyword>
<organism evidence="2 3">
    <name type="scientific">Leeuwenhoekiella nanhaiensis</name>
    <dbReference type="NCBI Taxonomy" id="1655491"/>
    <lineage>
        <taxon>Bacteria</taxon>
        <taxon>Pseudomonadati</taxon>
        <taxon>Bacteroidota</taxon>
        <taxon>Flavobacteriia</taxon>
        <taxon>Flavobacteriales</taxon>
        <taxon>Flavobacteriaceae</taxon>
        <taxon>Leeuwenhoekiella</taxon>
    </lineage>
</organism>
<dbReference type="InterPro" id="IPR026414">
    <property type="entry name" value="ExosoTase_F-assoc_memb"/>
</dbReference>
<accession>A0A2G1VN52</accession>
<dbReference type="AlphaFoldDB" id="A0A2G1VN52"/>
<comment type="caution">
    <text evidence="2">The sequence shown here is derived from an EMBL/GenBank/DDBJ whole genome shotgun (WGS) entry which is preliminary data.</text>
</comment>
<dbReference type="RefSeq" id="WP_099647363.1">
    <property type="nucleotide sequence ID" value="NZ_KZ319299.1"/>
</dbReference>
<keyword evidence="1" id="KW-1133">Transmembrane helix</keyword>
<feature type="transmembrane region" description="Helical" evidence="1">
    <location>
        <begin position="85"/>
        <end position="105"/>
    </location>
</feature>
<keyword evidence="3" id="KW-1185">Reference proteome</keyword>
<dbReference type="EMBL" id="NQXA01000018">
    <property type="protein sequence ID" value="PHQ28188.1"/>
    <property type="molecule type" value="Genomic_DNA"/>
</dbReference>
<keyword evidence="1" id="KW-0472">Membrane</keyword>
<sequence>MRKVLVFLLCISLIAALIGIRVYQEHLFYDPLVLFFKSAYLSENTLPQLDFVKLMLHTGIRFWLNASISIVFIGLLFRSRENFKILLLIYAVAFVVLLTAFALVLKNYNIELNLLLFYIRRFLIQPMLLLILLPAFYYQRLKSRA</sequence>
<evidence type="ECO:0000256" key="1">
    <source>
        <dbReference type="SAM" id="Phobius"/>
    </source>
</evidence>
<protein>
    <submittedName>
        <fullName evidence="2">Exosortase F system-associated protein</fullName>
    </submittedName>
</protein>
<gene>
    <name evidence="2" type="ORF">CJ305_16255</name>
</gene>
<dbReference type="NCBIfam" id="TIGR04127">
    <property type="entry name" value="flavo_near_exo"/>
    <property type="match status" value="1"/>
</dbReference>
<dbReference type="Proteomes" id="UP000229433">
    <property type="component" value="Unassembled WGS sequence"/>
</dbReference>
<name>A0A2G1VN52_9FLAO</name>
<feature type="transmembrane region" description="Helical" evidence="1">
    <location>
        <begin position="117"/>
        <end position="138"/>
    </location>
</feature>
<dbReference type="OrthoDB" id="982493at2"/>
<evidence type="ECO:0000313" key="2">
    <source>
        <dbReference type="EMBL" id="PHQ28188.1"/>
    </source>
</evidence>
<reference evidence="2 3" key="1">
    <citation type="submission" date="2017-08" db="EMBL/GenBank/DDBJ databases">
        <title>The whole genome shortgun sequences of strain Leeuwenhoekiella nanhaiensis G18 from the South China Sea.</title>
        <authorList>
            <person name="Liu Q."/>
        </authorList>
    </citation>
    <scope>NUCLEOTIDE SEQUENCE [LARGE SCALE GENOMIC DNA]</scope>
    <source>
        <strain evidence="2 3">G18</strain>
    </source>
</reference>
<proteinExistence type="predicted"/>
<feature type="transmembrane region" description="Helical" evidence="1">
    <location>
        <begin position="60"/>
        <end position="78"/>
    </location>
</feature>